<reference evidence="5" key="1">
    <citation type="submission" date="2015-11" db="EMBL/GenBank/DDBJ databases">
        <title>De novo transcriptome assembly of four potential Pierce s Disease insect vectors from Arizona vineyards.</title>
        <authorList>
            <person name="Tassone E.E."/>
        </authorList>
    </citation>
    <scope>NUCLEOTIDE SEQUENCE</scope>
</reference>
<keyword evidence="3" id="KW-0732">Signal</keyword>
<proteinExistence type="predicted"/>
<feature type="compositionally biased region" description="Polar residues" evidence="2">
    <location>
        <begin position="32"/>
        <end position="50"/>
    </location>
</feature>
<gene>
    <name evidence="5" type="ORF">g.20863</name>
</gene>
<dbReference type="EMBL" id="GEBQ01017433">
    <property type="protein sequence ID" value="JAT22544.1"/>
    <property type="molecule type" value="Transcribed_RNA"/>
</dbReference>
<keyword evidence="1" id="KW-1015">Disulfide bond</keyword>
<evidence type="ECO:0000256" key="3">
    <source>
        <dbReference type="SAM" id="SignalP"/>
    </source>
</evidence>
<feature type="chain" id="PRO_5008587367" description="Peptidase S1 domain-containing protein" evidence="3">
    <location>
        <begin position="21"/>
        <end position="448"/>
    </location>
</feature>
<feature type="signal peptide" evidence="3">
    <location>
        <begin position="1"/>
        <end position="20"/>
    </location>
</feature>
<protein>
    <recommendedName>
        <fullName evidence="4">Peptidase S1 domain-containing protein</fullName>
    </recommendedName>
</protein>
<sequence length="448" mass="50254">MTIIHFSLLILISFVVERYATTDVPEEGQGEGYNNKTIQNNSTTRPTGVTFSEGHSMEDEMFQQKNFLDDIFNNTTSEPPDRHSPSFPQELVKRDRIQNGSKIEIFNNTENKTEVHDISNITLDDTNNLNFGFIPPFEQRARQDTFNKTSPKESPYSVLLVSTAGKRKQFAGLCTGSLLTDEWVLSAAHCITNKVNKITGVIVYAGGYSFQEIIDNKPVAGSQILTSSEFYAHPKYISGSDYDISVIKTEKRFKLTDTVNTVKLSTKQWTYHSYFECKFTGFGRVQIDEKSTDDTVRKTHVIAVKKPCLCAFRLNIVFGPSKVSRFVCSRPEMDVGVCSGDSGGGLLCDGEVRAVAMQLVQLENVKTCDVDRIDKMQCGSPKAFSIFQDSCPFVRWVNSHVKLFNVSEISPECVEPTDHGACIKCHIGVFVGLLIIQPYFSYSSQYLR</sequence>
<dbReference type="InterPro" id="IPR043504">
    <property type="entry name" value="Peptidase_S1_PA_chymotrypsin"/>
</dbReference>
<dbReference type="SUPFAM" id="SSF50494">
    <property type="entry name" value="Trypsin-like serine proteases"/>
    <property type="match status" value="1"/>
</dbReference>
<evidence type="ECO:0000256" key="1">
    <source>
        <dbReference type="ARBA" id="ARBA00023157"/>
    </source>
</evidence>
<feature type="region of interest" description="Disordered" evidence="2">
    <location>
        <begin position="25"/>
        <end position="52"/>
    </location>
</feature>
<dbReference type="PRINTS" id="PR00722">
    <property type="entry name" value="CHYMOTRYPSIN"/>
</dbReference>
<dbReference type="Gene3D" id="2.40.10.10">
    <property type="entry name" value="Trypsin-like serine proteases"/>
    <property type="match status" value="1"/>
</dbReference>
<evidence type="ECO:0000256" key="2">
    <source>
        <dbReference type="SAM" id="MobiDB-lite"/>
    </source>
</evidence>
<evidence type="ECO:0000259" key="4">
    <source>
        <dbReference type="PROSITE" id="PS50240"/>
    </source>
</evidence>
<dbReference type="InterPro" id="IPR018114">
    <property type="entry name" value="TRYPSIN_HIS"/>
</dbReference>
<dbReference type="PROSITE" id="PS00134">
    <property type="entry name" value="TRYPSIN_HIS"/>
    <property type="match status" value="1"/>
</dbReference>
<dbReference type="PROSITE" id="PS50240">
    <property type="entry name" value="TRYPSIN_DOM"/>
    <property type="match status" value="1"/>
</dbReference>
<dbReference type="InterPro" id="IPR009003">
    <property type="entry name" value="Peptidase_S1_PA"/>
</dbReference>
<dbReference type="GO" id="GO:0004252">
    <property type="term" value="F:serine-type endopeptidase activity"/>
    <property type="evidence" value="ECO:0007669"/>
    <property type="project" value="InterPro"/>
</dbReference>
<dbReference type="SMART" id="SM00020">
    <property type="entry name" value="Tryp_SPc"/>
    <property type="match status" value="1"/>
</dbReference>
<name>A0A1B6LG44_9HEMI</name>
<evidence type="ECO:0000313" key="5">
    <source>
        <dbReference type="EMBL" id="JAT22544.1"/>
    </source>
</evidence>
<feature type="domain" description="Peptidase S1" evidence="4">
    <location>
        <begin position="129"/>
        <end position="402"/>
    </location>
</feature>
<dbReference type="GO" id="GO:0006508">
    <property type="term" value="P:proteolysis"/>
    <property type="evidence" value="ECO:0007669"/>
    <property type="project" value="InterPro"/>
</dbReference>
<accession>A0A1B6LG44</accession>
<dbReference type="InterPro" id="IPR001314">
    <property type="entry name" value="Peptidase_S1A"/>
</dbReference>
<dbReference type="InterPro" id="IPR001254">
    <property type="entry name" value="Trypsin_dom"/>
</dbReference>
<dbReference type="Pfam" id="PF00089">
    <property type="entry name" value="Trypsin"/>
    <property type="match status" value="1"/>
</dbReference>
<dbReference type="AlphaFoldDB" id="A0A1B6LG44"/>
<organism evidence="5">
    <name type="scientific">Graphocephala atropunctata</name>
    <dbReference type="NCBI Taxonomy" id="36148"/>
    <lineage>
        <taxon>Eukaryota</taxon>
        <taxon>Metazoa</taxon>
        <taxon>Ecdysozoa</taxon>
        <taxon>Arthropoda</taxon>
        <taxon>Hexapoda</taxon>
        <taxon>Insecta</taxon>
        <taxon>Pterygota</taxon>
        <taxon>Neoptera</taxon>
        <taxon>Paraneoptera</taxon>
        <taxon>Hemiptera</taxon>
        <taxon>Auchenorrhyncha</taxon>
        <taxon>Membracoidea</taxon>
        <taxon>Cicadellidae</taxon>
        <taxon>Cicadellinae</taxon>
        <taxon>Cicadellini</taxon>
        <taxon>Graphocephala</taxon>
    </lineage>
</organism>
<dbReference type="PANTHER" id="PTHR24250">
    <property type="entry name" value="CHYMOTRYPSIN-RELATED"/>
    <property type="match status" value="1"/>
</dbReference>